<dbReference type="PANTHER" id="PTHR23407">
    <property type="entry name" value="ATPASE INHIBITOR/5-FORMYLTETRAHYDROFOLATE CYCLO-LIGASE"/>
    <property type="match status" value="1"/>
</dbReference>
<evidence type="ECO:0008006" key="5">
    <source>
        <dbReference type="Google" id="ProtNLM"/>
    </source>
</evidence>
<dbReference type="PIRSF" id="PIRSF006806">
    <property type="entry name" value="FTHF_cligase"/>
    <property type="match status" value="1"/>
</dbReference>
<accession>A0A381QNU0</accession>
<evidence type="ECO:0000313" key="4">
    <source>
        <dbReference type="EMBL" id="SUZ79587.1"/>
    </source>
</evidence>
<dbReference type="InterPro" id="IPR037171">
    <property type="entry name" value="NagB/RpiA_transferase-like"/>
</dbReference>
<dbReference type="InterPro" id="IPR024185">
    <property type="entry name" value="FTHF_cligase-like_sf"/>
</dbReference>
<dbReference type="EMBL" id="UINC01001393">
    <property type="protein sequence ID" value="SUZ79587.1"/>
    <property type="molecule type" value="Genomic_DNA"/>
</dbReference>
<evidence type="ECO:0000256" key="3">
    <source>
        <dbReference type="ARBA" id="ARBA00022840"/>
    </source>
</evidence>
<dbReference type="GO" id="GO:0030272">
    <property type="term" value="F:5-formyltetrahydrofolate cyclo-ligase activity"/>
    <property type="evidence" value="ECO:0007669"/>
    <property type="project" value="TreeGrafter"/>
</dbReference>
<dbReference type="GO" id="GO:0009396">
    <property type="term" value="P:folic acid-containing compound biosynthetic process"/>
    <property type="evidence" value="ECO:0007669"/>
    <property type="project" value="TreeGrafter"/>
</dbReference>
<dbReference type="InterPro" id="IPR002698">
    <property type="entry name" value="FTHF_cligase"/>
</dbReference>
<proteinExistence type="inferred from homology"/>
<keyword evidence="3" id="KW-0067">ATP-binding</keyword>
<dbReference type="PANTHER" id="PTHR23407:SF1">
    <property type="entry name" value="5-FORMYLTETRAHYDROFOLATE CYCLO-LIGASE"/>
    <property type="match status" value="1"/>
</dbReference>
<dbReference type="GO" id="GO:0005524">
    <property type="term" value="F:ATP binding"/>
    <property type="evidence" value="ECO:0007669"/>
    <property type="project" value="UniProtKB-KW"/>
</dbReference>
<keyword evidence="2" id="KW-0547">Nucleotide-binding</keyword>
<gene>
    <name evidence="4" type="ORF">METZ01_LOCUS32441</name>
</gene>
<evidence type="ECO:0000256" key="2">
    <source>
        <dbReference type="ARBA" id="ARBA00022741"/>
    </source>
</evidence>
<protein>
    <recommendedName>
        <fullName evidence="5">5-formyltetrahydrofolate cyclo-ligase</fullName>
    </recommendedName>
</protein>
<sequence>MSEQLLLDKKKTRQTVLLQRRAFSATEKTPAEQRMLKFLQSWDVFRQAETIHIFISKTDEPNTSPIIESAWESGKTVAVPCVVPDTFELFHSQLNTFKDLSPGALGVLEPSPEIRIAMNPESFDLVIIPGVAFDHLGGRLGYGKGYYDRFLEQTAAFRLALAFDFQVLVKVPTEKHDVPMNGILTESGIIEVNN</sequence>
<reference evidence="4" key="1">
    <citation type="submission" date="2018-05" db="EMBL/GenBank/DDBJ databases">
        <authorList>
            <person name="Lanie J.A."/>
            <person name="Ng W.-L."/>
            <person name="Kazmierczak K.M."/>
            <person name="Andrzejewski T.M."/>
            <person name="Davidsen T.M."/>
            <person name="Wayne K.J."/>
            <person name="Tettelin H."/>
            <person name="Glass J.I."/>
            <person name="Rusch D."/>
            <person name="Podicherti R."/>
            <person name="Tsui H.-C.T."/>
            <person name="Winkler M.E."/>
        </authorList>
    </citation>
    <scope>NUCLEOTIDE SEQUENCE</scope>
</reference>
<dbReference type="AlphaFoldDB" id="A0A381QNU0"/>
<name>A0A381QNU0_9ZZZZ</name>
<evidence type="ECO:0000256" key="1">
    <source>
        <dbReference type="ARBA" id="ARBA00010638"/>
    </source>
</evidence>
<dbReference type="GO" id="GO:0035999">
    <property type="term" value="P:tetrahydrofolate interconversion"/>
    <property type="evidence" value="ECO:0007669"/>
    <property type="project" value="TreeGrafter"/>
</dbReference>
<dbReference type="Pfam" id="PF01812">
    <property type="entry name" value="5-FTHF_cyc-lig"/>
    <property type="match status" value="1"/>
</dbReference>
<dbReference type="NCBIfam" id="TIGR02727">
    <property type="entry name" value="MTHFS_bact"/>
    <property type="match status" value="1"/>
</dbReference>
<dbReference type="Gene3D" id="3.40.50.10420">
    <property type="entry name" value="NagB/RpiA/CoA transferase-like"/>
    <property type="match status" value="1"/>
</dbReference>
<organism evidence="4">
    <name type="scientific">marine metagenome</name>
    <dbReference type="NCBI Taxonomy" id="408172"/>
    <lineage>
        <taxon>unclassified sequences</taxon>
        <taxon>metagenomes</taxon>
        <taxon>ecological metagenomes</taxon>
    </lineage>
</organism>
<comment type="similarity">
    <text evidence="1">Belongs to the 5-formyltetrahydrofolate cyclo-ligase family.</text>
</comment>
<dbReference type="SUPFAM" id="SSF100950">
    <property type="entry name" value="NagB/RpiA/CoA transferase-like"/>
    <property type="match status" value="1"/>
</dbReference>